<organism evidence="2 4">
    <name type="scientific">Pseudosulfitobacter pseudonitzschiae</name>
    <dbReference type="NCBI Taxonomy" id="1402135"/>
    <lineage>
        <taxon>Bacteria</taxon>
        <taxon>Pseudomonadati</taxon>
        <taxon>Pseudomonadota</taxon>
        <taxon>Alphaproteobacteria</taxon>
        <taxon>Rhodobacterales</taxon>
        <taxon>Roseobacteraceae</taxon>
        <taxon>Pseudosulfitobacter</taxon>
    </lineage>
</organism>
<keyword evidence="4" id="KW-1185">Reference proteome</keyword>
<evidence type="ECO:0000259" key="1">
    <source>
        <dbReference type="Pfam" id="PF01575"/>
    </source>
</evidence>
<dbReference type="InterPro" id="IPR029069">
    <property type="entry name" value="HotDog_dom_sf"/>
</dbReference>
<dbReference type="AlphaFoldDB" id="A0A073IU74"/>
<evidence type="ECO:0000313" key="3">
    <source>
        <dbReference type="EMBL" id="MBM2355788.1"/>
    </source>
</evidence>
<dbReference type="Gene3D" id="3.10.129.10">
    <property type="entry name" value="Hotdog Thioesterase"/>
    <property type="match status" value="1"/>
</dbReference>
<reference evidence="3" key="2">
    <citation type="submission" date="2021-01" db="EMBL/GenBank/DDBJ databases">
        <title>Diatom-associated Roseobacters Show Island Model of Population Structure.</title>
        <authorList>
            <person name="Qu L."/>
            <person name="Feng X."/>
            <person name="Chen Y."/>
            <person name="Li L."/>
            <person name="Wang X."/>
            <person name="Hu Z."/>
            <person name="Wang H."/>
            <person name="Luo H."/>
        </authorList>
    </citation>
    <scope>NUCLEOTIDE SEQUENCE</scope>
    <source>
        <strain evidence="3">SM26-45</strain>
    </source>
</reference>
<dbReference type="PANTHER" id="PTHR43664:SF1">
    <property type="entry name" value="BETA-METHYLMALYL-COA DEHYDRATASE"/>
    <property type="match status" value="1"/>
</dbReference>
<dbReference type="Proteomes" id="UP000027746">
    <property type="component" value="Unassembled WGS sequence"/>
</dbReference>
<dbReference type="Proteomes" id="UP000809337">
    <property type="component" value="Unassembled WGS sequence"/>
</dbReference>
<gene>
    <name evidence="3" type="ORF">JQX14_14650</name>
    <name evidence="2" type="ORF">SUH3_12310</name>
</gene>
<protein>
    <recommendedName>
        <fullName evidence="1">MaoC-like domain-containing protein</fullName>
    </recommendedName>
</protein>
<dbReference type="InterPro" id="IPR002539">
    <property type="entry name" value="MaoC-like_dom"/>
</dbReference>
<dbReference type="Pfam" id="PF01575">
    <property type="entry name" value="MaoC_dehydratas"/>
    <property type="match status" value="1"/>
</dbReference>
<sequence length="154" mass="17151">MRLMEKYFDDLSVGDSETTHRRTVTEADVTMWCMFTGDWFPIHCDKVYAEASMFKQRVAPGLMVVAMTGGLVVPAQTQTVIANYGTDRLRYPSPTFIGDTINVVNTVDSLKPRDEGSGIADLKWEVFNQDGKMVCSLILRALFKTRAADAAAED</sequence>
<comment type="caution">
    <text evidence="2">The sequence shown here is derived from an EMBL/GenBank/DDBJ whole genome shotgun (WGS) entry which is preliminary data.</text>
</comment>
<dbReference type="SUPFAM" id="SSF54637">
    <property type="entry name" value="Thioesterase/thiol ester dehydrase-isomerase"/>
    <property type="match status" value="1"/>
</dbReference>
<accession>A0A073IU74</accession>
<evidence type="ECO:0000313" key="4">
    <source>
        <dbReference type="Proteomes" id="UP000027746"/>
    </source>
</evidence>
<dbReference type="OrthoDB" id="9796589at2"/>
<proteinExistence type="predicted"/>
<reference evidence="2 4" key="1">
    <citation type="submission" date="2014-01" db="EMBL/GenBank/DDBJ databases">
        <title>Sulfitobacter sp. H3 (MCCC 1A00686) Genome Sequencing.</title>
        <authorList>
            <person name="Lai Q."/>
            <person name="Hong Z."/>
        </authorList>
    </citation>
    <scope>NUCLEOTIDE SEQUENCE [LARGE SCALE GENOMIC DNA]</scope>
    <source>
        <strain evidence="2 4">H3</strain>
    </source>
</reference>
<dbReference type="PANTHER" id="PTHR43664">
    <property type="entry name" value="MONOAMINE OXIDASE-RELATED"/>
    <property type="match status" value="1"/>
</dbReference>
<evidence type="ECO:0000313" key="2">
    <source>
        <dbReference type="EMBL" id="KEJ93888.1"/>
    </source>
</evidence>
<feature type="domain" description="MaoC-like" evidence="1">
    <location>
        <begin position="17"/>
        <end position="109"/>
    </location>
</feature>
<dbReference type="InterPro" id="IPR052342">
    <property type="entry name" value="MCH/BMMD"/>
</dbReference>
<name>A0A073IU74_9RHOB</name>
<dbReference type="RefSeq" id="WP_051694690.1">
    <property type="nucleotide sequence ID" value="NZ_CP086770.1"/>
</dbReference>
<dbReference type="EMBL" id="JAMD01000023">
    <property type="protein sequence ID" value="KEJ93888.1"/>
    <property type="molecule type" value="Genomic_DNA"/>
</dbReference>
<dbReference type="EMBL" id="JAFBWN010000009">
    <property type="protein sequence ID" value="MBM2355788.1"/>
    <property type="molecule type" value="Genomic_DNA"/>
</dbReference>